<accession>T1KHP7</accession>
<feature type="compositionally biased region" description="Polar residues" evidence="1">
    <location>
        <begin position="74"/>
        <end position="98"/>
    </location>
</feature>
<protein>
    <submittedName>
        <fullName evidence="2">Uncharacterized protein</fullName>
    </submittedName>
</protein>
<feature type="region of interest" description="Disordered" evidence="1">
    <location>
        <begin position="73"/>
        <end position="98"/>
    </location>
</feature>
<keyword evidence="3" id="KW-1185">Reference proteome</keyword>
<sequence length="143" mass="16591">MAQEQLTKVQIMKHLNNQIFLNQLNHHSLPSQPQHQLLFLDQVARFHLHNPHDQLIDHQHQYLNLLQLHVPSLDQPQSTANPPLSNHTDQFNQPQLPSKHTVQLQLQLQFPAINQPQLQLQLQSDDQAKLLPGDLLLDQSHLQ</sequence>
<evidence type="ECO:0000313" key="2">
    <source>
        <dbReference type="EnsemblMetazoa" id="tetur11g05160.1"/>
    </source>
</evidence>
<organism evidence="2 3">
    <name type="scientific">Tetranychus urticae</name>
    <name type="common">Two-spotted spider mite</name>
    <dbReference type="NCBI Taxonomy" id="32264"/>
    <lineage>
        <taxon>Eukaryota</taxon>
        <taxon>Metazoa</taxon>
        <taxon>Ecdysozoa</taxon>
        <taxon>Arthropoda</taxon>
        <taxon>Chelicerata</taxon>
        <taxon>Arachnida</taxon>
        <taxon>Acari</taxon>
        <taxon>Acariformes</taxon>
        <taxon>Trombidiformes</taxon>
        <taxon>Prostigmata</taxon>
        <taxon>Eleutherengona</taxon>
        <taxon>Raphignathae</taxon>
        <taxon>Tetranychoidea</taxon>
        <taxon>Tetranychidae</taxon>
        <taxon>Tetranychus</taxon>
    </lineage>
</organism>
<dbReference type="EnsemblMetazoa" id="tetur11g05160.1">
    <property type="protein sequence ID" value="tetur11g05160.1"/>
    <property type="gene ID" value="tetur11g05160"/>
</dbReference>
<dbReference type="Proteomes" id="UP000015104">
    <property type="component" value="Unassembled WGS sequence"/>
</dbReference>
<reference evidence="2" key="2">
    <citation type="submission" date="2015-06" db="UniProtKB">
        <authorList>
            <consortium name="EnsemblMetazoa"/>
        </authorList>
    </citation>
    <scope>IDENTIFICATION</scope>
</reference>
<evidence type="ECO:0000256" key="1">
    <source>
        <dbReference type="SAM" id="MobiDB-lite"/>
    </source>
</evidence>
<evidence type="ECO:0000313" key="3">
    <source>
        <dbReference type="Proteomes" id="UP000015104"/>
    </source>
</evidence>
<proteinExistence type="predicted"/>
<dbReference type="HOGENOM" id="CLU_1808683_0_0_1"/>
<reference evidence="3" key="1">
    <citation type="submission" date="2011-08" db="EMBL/GenBank/DDBJ databases">
        <authorList>
            <person name="Rombauts S."/>
        </authorList>
    </citation>
    <scope>NUCLEOTIDE SEQUENCE</scope>
    <source>
        <strain evidence="3">London</strain>
    </source>
</reference>
<dbReference type="EMBL" id="CAEY01000077">
    <property type="status" value="NOT_ANNOTATED_CDS"/>
    <property type="molecule type" value="Genomic_DNA"/>
</dbReference>
<dbReference type="AlphaFoldDB" id="T1KHP7"/>
<name>T1KHP7_TETUR</name>